<proteinExistence type="predicted"/>
<sequence>SVQDEGMDGNDSDAASVTSSVNNGHEPFDTFQEKVRSLCRGLWSPTPGDIHVERMISGCSNRVVAITRSPSNRRSGFAPKLRNALSTITVPAIIADSLFVPSGLFTHRTDRFVLRIPWNSTSWVQYEIAVNRFVAANYTIPIPEIHHQDIFANNKIGPWPSFSRIVTAMNALGFFHDKQHYLTHLDLEPRNLMVQVINDKSTRLSGILDWDEALFAPAFMNRKPPQWLWDWQDDDEEDESKANDVPLDAGNWEIKRAFEDAAGHSIVRYAYGKEYRTARDMFRLAVEGVNSNESFRYAAKIIADWNVLHPEHSVELVV</sequence>
<evidence type="ECO:0000256" key="1">
    <source>
        <dbReference type="SAM" id="MobiDB-lite"/>
    </source>
</evidence>
<reference evidence="2" key="1">
    <citation type="journal article" date="2020" name="Stud. Mycol.">
        <title>101 Dothideomycetes genomes: a test case for predicting lifestyles and emergence of pathogens.</title>
        <authorList>
            <person name="Haridas S."/>
            <person name="Albert R."/>
            <person name="Binder M."/>
            <person name="Bloem J."/>
            <person name="Labutti K."/>
            <person name="Salamov A."/>
            <person name="Andreopoulos B."/>
            <person name="Baker S."/>
            <person name="Barry K."/>
            <person name="Bills G."/>
            <person name="Bluhm B."/>
            <person name="Cannon C."/>
            <person name="Castanera R."/>
            <person name="Culley D."/>
            <person name="Daum C."/>
            <person name="Ezra D."/>
            <person name="Gonzalez J."/>
            <person name="Henrissat B."/>
            <person name="Kuo A."/>
            <person name="Liang C."/>
            <person name="Lipzen A."/>
            <person name="Lutzoni F."/>
            <person name="Magnuson J."/>
            <person name="Mondo S."/>
            <person name="Nolan M."/>
            <person name="Ohm R."/>
            <person name="Pangilinan J."/>
            <person name="Park H.-J."/>
            <person name="Ramirez L."/>
            <person name="Alfaro M."/>
            <person name="Sun H."/>
            <person name="Tritt A."/>
            <person name="Yoshinaga Y."/>
            <person name="Zwiers L.-H."/>
            <person name="Turgeon B."/>
            <person name="Goodwin S."/>
            <person name="Spatafora J."/>
            <person name="Crous P."/>
            <person name="Grigoriev I."/>
        </authorList>
    </citation>
    <scope>NUCLEOTIDE SEQUENCE</scope>
    <source>
        <strain evidence="2">CBS 122681</strain>
    </source>
</reference>
<protein>
    <recommendedName>
        <fullName evidence="4">Aminoglycoside phosphotransferase domain-containing protein</fullName>
    </recommendedName>
</protein>
<dbReference type="PANTHER" id="PTHR21310:SF56">
    <property type="entry name" value="AMINOGLYCOSIDE PHOSPHOTRANSFERASE DOMAIN-CONTAINING PROTEIN"/>
    <property type="match status" value="1"/>
</dbReference>
<dbReference type="AlphaFoldDB" id="A0A6A6SQU1"/>
<feature type="non-terminal residue" evidence="2">
    <location>
        <position position="1"/>
    </location>
</feature>
<dbReference type="Proteomes" id="UP000799324">
    <property type="component" value="Unassembled WGS sequence"/>
</dbReference>
<feature type="region of interest" description="Disordered" evidence="1">
    <location>
        <begin position="1"/>
        <end position="26"/>
    </location>
</feature>
<feature type="compositionally biased region" description="Polar residues" evidence="1">
    <location>
        <begin position="13"/>
        <end position="23"/>
    </location>
</feature>
<dbReference type="InterPro" id="IPR011009">
    <property type="entry name" value="Kinase-like_dom_sf"/>
</dbReference>
<name>A0A6A6SQU1_9PLEO</name>
<evidence type="ECO:0008006" key="4">
    <source>
        <dbReference type="Google" id="ProtNLM"/>
    </source>
</evidence>
<evidence type="ECO:0000313" key="3">
    <source>
        <dbReference type="Proteomes" id="UP000799324"/>
    </source>
</evidence>
<dbReference type="SUPFAM" id="SSF56112">
    <property type="entry name" value="Protein kinase-like (PK-like)"/>
    <property type="match status" value="1"/>
</dbReference>
<dbReference type="InterPro" id="IPR051678">
    <property type="entry name" value="AGP_Transferase"/>
</dbReference>
<dbReference type="PANTHER" id="PTHR21310">
    <property type="entry name" value="AMINOGLYCOSIDE PHOSPHOTRANSFERASE-RELATED-RELATED"/>
    <property type="match status" value="1"/>
</dbReference>
<dbReference type="EMBL" id="MU004468">
    <property type="protein sequence ID" value="KAF2650069.1"/>
    <property type="molecule type" value="Genomic_DNA"/>
</dbReference>
<dbReference type="OrthoDB" id="10003767at2759"/>
<accession>A0A6A6SQU1</accession>
<keyword evidence="3" id="KW-1185">Reference proteome</keyword>
<feature type="compositionally biased region" description="Acidic residues" evidence="1">
    <location>
        <begin position="1"/>
        <end position="11"/>
    </location>
</feature>
<gene>
    <name evidence="2" type="ORF">K491DRAFT_573830</name>
</gene>
<organism evidence="2 3">
    <name type="scientific">Lophiostoma macrostomum CBS 122681</name>
    <dbReference type="NCBI Taxonomy" id="1314788"/>
    <lineage>
        <taxon>Eukaryota</taxon>
        <taxon>Fungi</taxon>
        <taxon>Dikarya</taxon>
        <taxon>Ascomycota</taxon>
        <taxon>Pezizomycotina</taxon>
        <taxon>Dothideomycetes</taxon>
        <taxon>Pleosporomycetidae</taxon>
        <taxon>Pleosporales</taxon>
        <taxon>Lophiostomataceae</taxon>
        <taxon>Lophiostoma</taxon>
    </lineage>
</organism>
<feature type="non-terminal residue" evidence="2">
    <location>
        <position position="318"/>
    </location>
</feature>
<evidence type="ECO:0000313" key="2">
    <source>
        <dbReference type="EMBL" id="KAF2650069.1"/>
    </source>
</evidence>